<accession>A0A433SJF1</accession>
<comment type="caution">
    <text evidence="1">The sequence shown here is derived from an EMBL/GenBank/DDBJ whole genome shotgun (WGS) entry which is preliminary data.</text>
</comment>
<dbReference type="Proteomes" id="UP000271974">
    <property type="component" value="Unassembled WGS sequence"/>
</dbReference>
<evidence type="ECO:0000313" key="1">
    <source>
        <dbReference type="EMBL" id="RUS69108.1"/>
    </source>
</evidence>
<evidence type="ECO:0000313" key="2">
    <source>
        <dbReference type="Proteomes" id="UP000271974"/>
    </source>
</evidence>
<dbReference type="AlphaFoldDB" id="A0A433SJF1"/>
<dbReference type="EMBL" id="RQTK01001832">
    <property type="protein sequence ID" value="RUS69108.1"/>
    <property type="molecule type" value="Genomic_DNA"/>
</dbReference>
<organism evidence="1 2">
    <name type="scientific">Elysia chlorotica</name>
    <name type="common">Eastern emerald elysia</name>
    <name type="synonym">Sea slug</name>
    <dbReference type="NCBI Taxonomy" id="188477"/>
    <lineage>
        <taxon>Eukaryota</taxon>
        <taxon>Metazoa</taxon>
        <taxon>Spiralia</taxon>
        <taxon>Lophotrochozoa</taxon>
        <taxon>Mollusca</taxon>
        <taxon>Gastropoda</taxon>
        <taxon>Heterobranchia</taxon>
        <taxon>Euthyneura</taxon>
        <taxon>Panpulmonata</taxon>
        <taxon>Sacoglossa</taxon>
        <taxon>Placobranchoidea</taxon>
        <taxon>Plakobranchidae</taxon>
        <taxon>Elysia</taxon>
    </lineage>
</organism>
<name>A0A433SJF1_ELYCH</name>
<sequence>MTVDLVFLYPCPPHALDLPELSCAPILFSERVPPICCLAARFTCKDAPPTCCIAARFTCKDAPPTCCIAARFTCKDAPPTCCITCLVIVKPIHFHYIGLTSCSAHQILEI</sequence>
<proteinExistence type="predicted"/>
<protein>
    <submittedName>
        <fullName evidence="1">Uncharacterized protein</fullName>
    </submittedName>
</protein>
<keyword evidence="2" id="KW-1185">Reference proteome</keyword>
<gene>
    <name evidence="1" type="ORF">EGW08_023133</name>
</gene>
<reference evidence="1 2" key="1">
    <citation type="submission" date="2019-01" db="EMBL/GenBank/DDBJ databases">
        <title>A draft genome assembly of the solar-powered sea slug Elysia chlorotica.</title>
        <authorList>
            <person name="Cai H."/>
            <person name="Li Q."/>
            <person name="Fang X."/>
            <person name="Li J."/>
            <person name="Curtis N.E."/>
            <person name="Altenburger A."/>
            <person name="Shibata T."/>
            <person name="Feng M."/>
            <person name="Maeda T."/>
            <person name="Schwartz J.A."/>
            <person name="Shigenobu S."/>
            <person name="Lundholm N."/>
            <person name="Nishiyama T."/>
            <person name="Yang H."/>
            <person name="Hasebe M."/>
            <person name="Li S."/>
            <person name="Pierce S.K."/>
            <person name="Wang J."/>
        </authorList>
    </citation>
    <scope>NUCLEOTIDE SEQUENCE [LARGE SCALE GENOMIC DNA]</scope>
    <source>
        <strain evidence="1">EC2010</strain>
        <tissue evidence="1">Whole organism of an adult</tissue>
    </source>
</reference>